<evidence type="ECO:0000313" key="2">
    <source>
        <dbReference type="Proteomes" id="UP001431532"/>
    </source>
</evidence>
<sequence length="619" mass="73095">MNPNKYLEDYIISCSHLYGMIHKQRVETLFHLHHPNQKLTFEKIDQDYLLNNFVFFKKDFFIMEAIYINNEMSKHLAETNGKPYYVPTLEELLSYKNEFRDEYTDEENRLYIYLSKVKNEVVASNVIDDIIGLIQVGSTIESVISRISDYNIEPSDFEHIIPVIINIANNTRTWVNNGYTANELVLMHTNKNKIGRNSLCPCGSGKKYKYCCINKLFIGEDNQDLHNIDVFKLSDQDKSKIKKNLIREMDRIQFYIVLLKQPSMRELIDDFMSKDIEQISQYDPNLLMGVLVEILFKKNKKKLTSSIQEKVYRTLRIWTKKSWIPEIYDEIIYLLNQSTAPSNELIINNLLSLYSTQDYTPKDQIPMNKPFDFLKKRQENTIYDEYMDEQFENLSVDIYRSTLKNIPVHLYNLLFLYPLSVAVLRLLLDFTGIKNDEKLLEAIIYAFEKSRDEALNNPSEDFYSIGDNRIYILSLDSLAYIYKQNGQYKDAYLLYEKILKYDLSDRFMAKESVLICYVYLGMMDKLMSSIVNLDDESPYKKLLMLYAQIDNDQPYAQTYLLANDKHESILNAICYGYDPLSDDLSENDKFFLDDFYPLFTYNKKVMEKLKLLHVENILM</sequence>
<reference evidence="1" key="1">
    <citation type="submission" date="2023-05" db="EMBL/GenBank/DDBJ databases">
        <title>Mariniplasma microaerophilum sp. nov., a novel anaerobic mollicute isolated from terrestrial mud volcano, Taman Peninsula, Russia.</title>
        <authorList>
            <person name="Khomyakova M.A."/>
            <person name="Merkel A.Y."/>
            <person name="Slobodkin A.I."/>
        </authorList>
    </citation>
    <scope>NUCLEOTIDE SEQUENCE</scope>
    <source>
        <strain evidence="1">M4Ah</strain>
    </source>
</reference>
<accession>A0AAW6UBT1</accession>
<dbReference type="Gene3D" id="3.10.450.50">
    <property type="match status" value="1"/>
</dbReference>
<dbReference type="InterPro" id="IPR004027">
    <property type="entry name" value="SEC_C_motif"/>
</dbReference>
<protein>
    <submittedName>
        <fullName evidence="1">SEC-C domain-containing protein</fullName>
    </submittedName>
</protein>
<organism evidence="1 2">
    <name type="scientific">Peloplasma aerotolerans</name>
    <dbReference type="NCBI Taxonomy" id="3044389"/>
    <lineage>
        <taxon>Bacteria</taxon>
        <taxon>Bacillati</taxon>
        <taxon>Mycoplasmatota</taxon>
        <taxon>Mollicutes</taxon>
        <taxon>Acholeplasmatales</taxon>
        <taxon>Acholeplasmataceae</taxon>
        <taxon>Peloplasma</taxon>
    </lineage>
</organism>
<name>A0AAW6UBT1_9MOLU</name>
<dbReference type="EMBL" id="JASCXW010000004">
    <property type="protein sequence ID" value="MDI6452398.1"/>
    <property type="molecule type" value="Genomic_DNA"/>
</dbReference>
<gene>
    <name evidence="1" type="ORF">QJ521_02370</name>
</gene>
<keyword evidence="2" id="KW-1185">Reference proteome</keyword>
<proteinExistence type="predicted"/>
<comment type="caution">
    <text evidence="1">The sequence shown here is derived from an EMBL/GenBank/DDBJ whole genome shotgun (WGS) entry which is preliminary data.</text>
</comment>
<evidence type="ECO:0000313" key="1">
    <source>
        <dbReference type="EMBL" id="MDI6452398.1"/>
    </source>
</evidence>
<dbReference type="Pfam" id="PF02810">
    <property type="entry name" value="SEC-C"/>
    <property type="match status" value="1"/>
</dbReference>
<dbReference type="Proteomes" id="UP001431532">
    <property type="component" value="Unassembled WGS sequence"/>
</dbReference>
<dbReference type="AlphaFoldDB" id="A0AAW6UBT1"/>
<dbReference type="RefSeq" id="WP_282838813.1">
    <property type="nucleotide sequence ID" value="NZ_JASCXW010000004.1"/>
</dbReference>
<dbReference type="SUPFAM" id="SSF103642">
    <property type="entry name" value="Sec-C motif"/>
    <property type="match status" value="1"/>
</dbReference>